<dbReference type="KEGG" id="nhl:Nhal_0991"/>
<evidence type="ECO:0000313" key="2">
    <source>
        <dbReference type="Proteomes" id="UP000001844"/>
    </source>
</evidence>
<keyword evidence="2" id="KW-1185">Reference proteome</keyword>
<dbReference type="REBASE" id="780940">
    <property type="entry name" value="NhaNc4ORF990P"/>
</dbReference>
<protein>
    <recommendedName>
        <fullName evidence="3">ParB/Sulfiredoxin domain-containing protein</fullName>
    </recommendedName>
</protein>
<dbReference type="SUPFAM" id="SSF109709">
    <property type="entry name" value="KorB DNA-binding domain-like"/>
    <property type="match status" value="1"/>
</dbReference>
<dbReference type="eggNOG" id="COG1475">
    <property type="taxonomic scope" value="Bacteria"/>
</dbReference>
<reference evidence="2" key="1">
    <citation type="submission" date="2010-04" db="EMBL/GenBank/DDBJ databases">
        <title>Complete genome sequence of Nitrosococcus halophilus Nc4, a salt-adapted, aerobic obligate ammonia-oxidizing sulfur purple bacterium.</title>
        <authorList>
            <consortium name="US DOE Joint Genome Institute"/>
            <person name="Campbell M.A."/>
            <person name="Malfatti S.A."/>
            <person name="Chain P.S.G."/>
            <person name="Heidelberg J.F."/>
            <person name="Ward B.B."/>
            <person name="Klotz M.G."/>
        </authorList>
    </citation>
    <scope>NUCLEOTIDE SEQUENCE [LARGE SCALE GENOMIC DNA]</scope>
    <source>
        <strain evidence="2">Nc4</strain>
    </source>
</reference>
<accession>D5BYV1</accession>
<evidence type="ECO:0000313" key="1">
    <source>
        <dbReference type="EMBL" id="ADE14164.1"/>
    </source>
</evidence>
<organism evidence="1 2">
    <name type="scientific">Nitrosococcus halophilus (strain Nc4)</name>
    <dbReference type="NCBI Taxonomy" id="472759"/>
    <lineage>
        <taxon>Bacteria</taxon>
        <taxon>Pseudomonadati</taxon>
        <taxon>Pseudomonadota</taxon>
        <taxon>Gammaproteobacteria</taxon>
        <taxon>Chromatiales</taxon>
        <taxon>Chromatiaceae</taxon>
        <taxon>Nitrosococcus</taxon>
    </lineage>
</organism>
<proteinExistence type="predicted"/>
<dbReference type="Proteomes" id="UP000001844">
    <property type="component" value="Chromosome"/>
</dbReference>
<dbReference type="AlphaFoldDB" id="D5BYV1"/>
<sequence>MTIARLSSIEYHIKKRGDVAVETKSAQVKVGSLLLDPKNTRIPSDRRSDNQRQLLQELLAHENVKSLASSIAKLGLFANERLVVVSNGPRFTVLEGNRRLAAIKLLLKPELAPTDTQVNYFRKLSSETDLSELERIDVAIVPDRLSAVPIIAALHTGDAKRKWSSLQQARFYYELVEEGLTPLEISERIGVSLAQVRNFLRSEKLHRIALSLDLDAEIRQKIEDPRFPLTTLERFIESQVGRKFLGIELNDEKGFRGIVHPDRFKAVLSQVVSDVATTKGMTRKINDESGFKGYIKEVEEKLPKTNKRGSFDPDEFLGRKDDFIVPDAGTKRSAAQRKYSPKPSPSVVPRGFVCRSRNSKISTLFKEIKSFKIIEQRNSTGVMLRVLIDIALWEYIKKEGHAKAVCNHFDKNGKQRTRNPDWTPRLRDMISYAVDKRIFPGMTADGYKSVRSLASRDTLYFITIDGFNEFTHNPYVTPTEGDLRVLWQRAEPMLEIILN</sequence>
<name>D5BYV1_NITHN</name>
<dbReference type="RefSeq" id="WP_013032056.1">
    <property type="nucleotide sequence ID" value="NC_013960.1"/>
</dbReference>
<gene>
    <name evidence="1" type="ordered locus">Nhal_0991</name>
</gene>
<dbReference type="STRING" id="472759.Nhal_0991"/>
<evidence type="ECO:0008006" key="3">
    <source>
        <dbReference type="Google" id="ProtNLM"/>
    </source>
</evidence>
<dbReference type="EMBL" id="CP001798">
    <property type="protein sequence ID" value="ADE14164.1"/>
    <property type="molecule type" value="Genomic_DNA"/>
</dbReference>
<dbReference type="HOGENOM" id="CLU_546085_0_0_6"/>